<dbReference type="Pfam" id="PF00646">
    <property type="entry name" value="F-box"/>
    <property type="match status" value="1"/>
</dbReference>
<dbReference type="EMBL" id="JX962719">
    <property type="protein sequence ID" value="AGC02347.1"/>
    <property type="molecule type" value="Genomic_DNA"/>
</dbReference>
<dbReference type="KEGG" id="vg:14445911"/>
<dbReference type="Proteomes" id="UP000201640">
    <property type="component" value="Segment"/>
</dbReference>
<dbReference type="PANTHER" id="PTHR32134:SF92">
    <property type="entry name" value="FNIP REPEAT-CONTAINING PROTEIN"/>
    <property type="match status" value="1"/>
</dbReference>
<keyword evidence="4" id="KW-1185">Reference proteome</keyword>
<dbReference type="InterPro" id="IPR001810">
    <property type="entry name" value="F-box_dom"/>
</dbReference>
<dbReference type="SMART" id="SM00256">
    <property type="entry name" value="FBOX"/>
    <property type="match status" value="1"/>
</dbReference>
<dbReference type="PANTHER" id="PTHR32134">
    <property type="entry name" value="FNIP REPEAT-CONTAINING PROTEIN"/>
    <property type="match status" value="1"/>
</dbReference>
<accession>L7RDB1</accession>
<proteinExistence type="predicted"/>
<evidence type="ECO:0000259" key="2">
    <source>
        <dbReference type="SMART" id="SM00256"/>
    </source>
</evidence>
<dbReference type="InterPro" id="IPR008615">
    <property type="entry name" value="FNIP"/>
</dbReference>
<sequence length="392" mass="45681">MNELPIELLIHICNYLNDKDKFSFFFTCKFFRDCSKYVCLKNLYFYHKVKNLISNFKFKTIYYKSIDENIPFGITYLDFLNSFNKPINNCIPNTILKLVFGSTFNQNVDGCLPNSIKFLIFGRDFNQVINKNTLPDSLIDLTFGDNFNQKINENILPNTLKSLTFGEKFNQSIKYLPDSLINLTFNNHYNEEIQGKILPGIKCLTFHKSFKGHIPNSVFHLIINDIDENKKKYIPKNVTHLTFSIVFNKPILNCIPNSITHLTFGNYFDQSIMDCIPNSVTHLTFGYYFNQSITDCIPNSVTHLTFGNKFNQSLGKMNNYILQFNPCLYPINSCYDCDFDSNSDNIHSQYTIQKSEPYKSFLPLSLTHLTLTKSLYEKNIYFIDPKIKITFL</sequence>
<name>L7RDB1_9VIRU</name>
<dbReference type="InterPro" id="IPR036047">
    <property type="entry name" value="F-box-like_dom_sf"/>
</dbReference>
<feature type="domain" description="F-box" evidence="2">
    <location>
        <begin position="4"/>
        <end position="44"/>
    </location>
</feature>
<reference evidence="3 4" key="1">
    <citation type="journal article" date="2012" name="Genome Biol. Evol.">
        <title>Related Giant Viruses in Distant Locations and Different Habitats: Acanthamoeba polyphaga moumouvirus Represents a Third Lineage of the Mimiviridae That Is Close to the Megavirus Lineage.</title>
        <authorList>
            <person name="Yoosuf N."/>
            <person name="Yutin N."/>
            <person name="Colson P."/>
            <person name="Shabalina S.A."/>
            <person name="Pagnier I."/>
            <person name="Robert C."/>
            <person name="Azza S."/>
            <person name="Klose T."/>
            <person name="Wong J."/>
            <person name="Rossmann M.G."/>
            <person name="La Scola B."/>
            <person name="Raoult D."/>
            <person name="Koonin E.V."/>
        </authorList>
    </citation>
    <scope>NUCLEOTIDE SEQUENCE [LARGE SCALE GENOMIC DNA]</scope>
    <source>
        <strain evidence="3 4">M10A</strain>
    </source>
</reference>
<dbReference type="GeneID" id="14445911"/>
<evidence type="ECO:0000313" key="4">
    <source>
        <dbReference type="Proteomes" id="UP000201640"/>
    </source>
</evidence>
<keyword evidence="1" id="KW-0677">Repeat</keyword>
<dbReference type="RefSeq" id="YP_007354783.1">
    <property type="nucleotide sequence ID" value="NC_020104.1"/>
</dbReference>
<evidence type="ECO:0000313" key="3">
    <source>
        <dbReference type="EMBL" id="AGC02347.1"/>
    </source>
</evidence>
<organism evidence="3 4">
    <name type="scientific">Acanthamoeba polyphaga moumouvirus</name>
    <dbReference type="NCBI Taxonomy" id="1269028"/>
    <lineage>
        <taxon>Viruses</taxon>
        <taxon>Varidnaviria</taxon>
        <taxon>Bamfordvirae</taxon>
        <taxon>Nucleocytoviricota</taxon>
        <taxon>Megaviricetes</taxon>
        <taxon>Imitervirales</taxon>
        <taxon>Mimiviridae</taxon>
        <taxon>Megamimivirinae</taxon>
        <taxon>Moumouvirus</taxon>
    </lineage>
</organism>
<dbReference type="SUPFAM" id="SSF81383">
    <property type="entry name" value="F-box domain"/>
    <property type="match status" value="1"/>
</dbReference>
<gene>
    <name evidence="3" type="ORF">Moumou_00830</name>
</gene>
<dbReference type="InterPro" id="IPR051251">
    <property type="entry name" value="STK_FNIP-Repeat"/>
</dbReference>
<evidence type="ECO:0000256" key="1">
    <source>
        <dbReference type="ARBA" id="ARBA00022737"/>
    </source>
</evidence>
<protein>
    <submittedName>
        <fullName evidence="3">FNIP repeat-containing protein</fullName>
    </submittedName>
</protein>
<dbReference type="Pfam" id="PF05725">
    <property type="entry name" value="FNIP"/>
    <property type="match status" value="5"/>
</dbReference>